<sequence>MNKLLRVTFALVIVAMFSASVLQLFFANYMGANSEYGISLGWQREIAFWNLAIIPILIAINIKYDWFFLRIILFSLIIGGMGFGTNHLLGFLEDSSKLTSLVGTLENYALVLCWIMGWGLEKRKLRNSSQG</sequence>
<protein>
    <submittedName>
        <fullName evidence="2">Uncharacterized protein</fullName>
    </submittedName>
</protein>
<dbReference type="EMBL" id="JARPYI010000003">
    <property type="protein sequence ID" value="MDT2599785.1"/>
    <property type="molecule type" value="Genomic_DNA"/>
</dbReference>
<organism evidence="2 3">
    <name type="scientific">Enterococcus hulanensis</name>
    <dbReference type="NCBI Taxonomy" id="2559929"/>
    <lineage>
        <taxon>Bacteria</taxon>
        <taxon>Bacillati</taxon>
        <taxon>Bacillota</taxon>
        <taxon>Bacilli</taxon>
        <taxon>Lactobacillales</taxon>
        <taxon>Enterococcaceae</taxon>
        <taxon>Enterococcus</taxon>
    </lineage>
</organism>
<evidence type="ECO:0000313" key="2">
    <source>
        <dbReference type="EMBL" id="MDT2599785.1"/>
    </source>
</evidence>
<dbReference type="Proteomes" id="UP001252875">
    <property type="component" value="Unassembled WGS sequence"/>
</dbReference>
<accession>A0ABU3EY30</accession>
<comment type="caution">
    <text evidence="2">The sequence shown here is derived from an EMBL/GenBank/DDBJ whole genome shotgun (WGS) entry which is preliminary data.</text>
</comment>
<feature type="transmembrane region" description="Helical" evidence="1">
    <location>
        <begin position="7"/>
        <end position="26"/>
    </location>
</feature>
<gene>
    <name evidence="2" type="ORF">P7D85_08370</name>
</gene>
<dbReference type="RefSeq" id="WP_311821675.1">
    <property type="nucleotide sequence ID" value="NZ_JARPYF010000002.1"/>
</dbReference>
<keyword evidence="1" id="KW-1133">Transmembrane helix</keyword>
<feature type="transmembrane region" description="Helical" evidence="1">
    <location>
        <begin position="71"/>
        <end position="92"/>
    </location>
</feature>
<evidence type="ECO:0000313" key="3">
    <source>
        <dbReference type="Proteomes" id="UP001252875"/>
    </source>
</evidence>
<keyword evidence="3" id="KW-1185">Reference proteome</keyword>
<evidence type="ECO:0000256" key="1">
    <source>
        <dbReference type="SAM" id="Phobius"/>
    </source>
</evidence>
<name>A0ABU3EY30_9ENTE</name>
<reference evidence="2 3" key="1">
    <citation type="submission" date="2023-03" db="EMBL/GenBank/DDBJ databases">
        <authorList>
            <person name="Shen W."/>
            <person name="Cai J."/>
        </authorList>
    </citation>
    <scope>NUCLEOTIDE SEQUENCE [LARGE SCALE GENOMIC DNA]</scope>
    <source>
        <strain evidence="2 3">D6-4</strain>
    </source>
</reference>
<keyword evidence="1" id="KW-0472">Membrane</keyword>
<feature type="transmembrane region" description="Helical" evidence="1">
    <location>
        <begin position="46"/>
        <end position="64"/>
    </location>
</feature>
<proteinExistence type="predicted"/>
<keyword evidence="1" id="KW-0812">Transmembrane</keyword>
<feature type="transmembrane region" description="Helical" evidence="1">
    <location>
        <begin position="98"/>
        <end position="120"/>
    </location>
</feature>